<evidence type="ECO:0000313" key="5">
    <source>
        <dbReference type="EMBL" id="MDC8755686.1"/>
    </source>
</evidence>
<dbReference type="Proteomes" id="UP001216558">
    <property type="component" value="Unassembled WGS sequence"/>
</dbReference>
<reference evidence="5 6" key="1">
    <citation type="submission" date="2022-10" db="EMBL/GenBank/DDBJ databases">
        <title>Erythrobacter sp. sf7 Genome sequencing.</title>
        <authorList>
            <person name="Park S."/>
        </authorList>
    </citation>
    <scope>NUCLEOTIDE SEQUENCE [LARGE SCALE GENOMIC DNA]</scope>
    <source>
        <strain evidence="6">sf7</strain>
    </source>
</reference>
<dbReference type="EC" id="3.1.3.12" evidence="4"/>
<keyword evidence="6" id="KW-1185">Reference proteome</keyword>
<comment type="function">
    <text evidence="4">Removes the phosphate from trehalose 6-phosphate to produce free trehalose.</text>
</comment>
<dbReference type="InterPro" id="IPR006379">
    <property type="entry name" value="HAD-SF_hydro_IIB"/>
</dbReference>
<dbReference type="InterPro" id="IPR036412">
    <property type="entry name" value="HAD-like_sf"/>
</dbReference>
<comment type="similarity">
    <text evidence="2 4">Belongs to the trehalose phosphatase family.</text>
</comment>
<dbReference type="NCBIfam" id="TIGR01484">
    <property type="entry name" value="HAD-SF-IIB"/>
    <property type="match status" value="1"/>
</dbReference>
<accession>A0ABT5JSE8</accession>
<evidence type="ECO:0000256" key="1">
    <source>
        <dbReference type="ARBA" id="ARBA00005199"/>
    </source>
</evidence>
<name>A0ABT5JSE8_9SPHN</name>
<keyword evidence="4" id="KW-0479">Metal-binding</keyword>
<comment type="caution">
    <text evidence="5">The sequence shown here is derived from an EMBL/GenBank/DDBJ whole genome shotgun (WGS) entry which is preliminary data.</text>
</comment>
<evidence type="ECO:0000256" key="4">
    <source>
        <dbReference type="RuleBase" id="RU361117"/>
    </source>
</evidence>
<protein>
    <recommendedName>
        <fullName evidence="4">Trehalose 6-phosphate phosphatase</fullName>
        <ecNumber evidence="4">3.1.3.12</ecNumber>
    </recommendedName>
</protein>
<dbReference type="InterPro" id="IPR003337">
    <property type="entry name" value="Trehalose_PPase"/>
</dbReference>
<comment type="cofactor">
    <cofactor evidence="4">
        <name>Mg(2+)</name>
        <dbReference type="ChEBI" id="CHEBI:18420"/>
    </cofactor>
</comment>
<comment type="pathway">
    <text evidence="1 4">Glycan biosynthesis; trehalose biosynthesis.</text>
</comment>
<dbReference type="GO" id="GO:0004805">
    <property type="term" value="F:trehalose-phosphatase activity"/>
    <property type="evidence" value="ECO:0007669"/>
    <property type="project" value="UniProtKB-EC"/>
</dbReference>
<sequence length="246" mass="25240">METRTSLPAPPSLASLLAEGPLALFLDFDGTLVEIAAGPGAIAVSERLGAGLQQLATRLEGAAALVTGRGIDNLQSFLGPLPLHLAGSHGGHVLAPCGTVLREAEPLPAKVAEALDDFARTNGLLYERKAHGGALHYRARPELEEEAHGFASDLASGHGLATKSGKCVIELVWPGADKGGAVDLLAGRPPFAGARPVFIGDDVTDEDGFAACARLGGFGIAVGERASSAASYSLAKVKDVHAWLEL</sequence>
<gene>
    <name evidence="5" type="primary">otsB</name>
    <name evidence="5" type="ORF">OIK40_13630</name>
</gene>
<dbReference type="EMBL" id="JAQQXQ010000012">
    <property type="protein sequence ID" value="MDC8755686.1"/>
    <property type="molecule type" value="Genomic_DNA"/>
</dbReference>
<organism evidence="5 6">
    <name type="scientific">Erythrobacter fulvus</name>
    <dbReference type="NCBI Taxonomy" id="2987523"/>
    <lineage>
        <taxon>Bacteria</taxon>
        <taxon>Pseudomonadati</taxon>
        <taxon>Pseudomonadota</taxon>
        <taxon>Alphaproteobacteria</taxon>
        <taxon>Sphingomonadales</taxon>
        <taxon>Erythrobacteraceae</taxon>
        <taxon>Erythrobacter/Porphyrobacter group</taxon>
        <taxon>Erythrobacter</taxon>
    </lineage>
</organism>
<proteinExistence type="inferred from homology"/>
<keyword evidence="4" id="KW-0460">Magnesium</keyword>
<dbReference type="PANTHER" id="PTHR43768">
    <property type="entry name" value="TREHALOSE 6-PHOSPHATE PHOSPHATASE"/>
    <property type="match status" value="1"/>
</dbReference>
<evidence type="ECO:0000313" key="6">
    <source>
        <dbReference type="Proteomes" id="UP001216558"/>
    </source>
</evidence>
<evidence type="ECO:0000256" key="2">
    <source>
        <dbReference type="ARBA" id="ARBA00008770"/>
    </source>
</evidence>
<dbReference type="Pfam" id="PF02358">
    <property type="entry name" value="Trehalose_PPase"/>
    <property type="match status" value="1"/>
</dbReference>
<dbReference type="RefSeq" id="WP_273678895.1">
    <property type="nucleotide sequence ID" value="NZ_JAQQXQ010000012.1"/>
</dbReference>
<evidence type="ECO:0000256" key="3">
    <source>
        <dbReference type="ARBA" id="ARBA00022801"/>
    </source>
</evidence>
<comment type="catalytic activity">
    <reaction evidence="4">
        <text>alpha,alpha-trehalose 6-phosphate + H2O = alpha,alpha-trehalose + phosphate</text>
        <dbReference type="Rhea" id="RHEA:23420"/>
        <dbReference type="ChEBI" id="CHEBI:15377"/>
        <dbReference type="ChEBI" id="CHEBI:16551"/>
        <dbReference type="ChEBI" id="CHEBI:43474"/>
        <dbReference type="ChEBI" id="CHEBI:58429"/>
        <dbReference type="EC" id="3.1.3.12"/>
    </reaction>
</comment>
<dbReference type="Gene3D" id="3.40.50.1000">
    <property type="entry name" value="HAD superfamily/HAD-like"/>
    <property type="match status" value="1"/>
</dbReference>
<dbReference type="NCBIfam" id="TIGR00685">
    <property type="entry name" value="T6PP"/>
    <property type="match status" value="1"/>
</dbReference>
<dbReference type="SUPFAM" id="SSF56784">
    <property type="entry name" value="HAD-like"/>
    <property type="match status" value="1"/>
</dbReference>
<keyword evidence="3 4" id="KW-0378">Hydrolase</keyword>
<dbReference type="InterPro" id="IPR044651">
    <property type="entry name" value="OTSB-like"/>
</dbReference>
<dbReference type="InterPro" id="IPR023214">
    <property type="entry name" value="HAD_sf"/>
</dbReference>
<dbReference type="PANTHER" id="PTHR43768:SF3">
    <property type="entry name" value="TREHALOSE 6-PHOSPHATE PHOSPHATASE"/>
    <property type="match status" value="1"/>
</dbReference>
<dbReference type="Gene3D" id="3.30.70.1020">
    <property type="entry name" value="Trehalose-6-phosphate phosphatase related protein, domain 2"/>
    <property type="match status" value="1"/>
</dbReference>